<dbReference type="SUPFAM" id="SSF47986">
    <property type="entry name" value="DEATH domain"/>
    <property type="match status" value="2"/>
</dbReference>
<evidence type="ECO:0000256" key="5">
    <source>
        <dbReference type="ARBA" id="ARBA00022840"/>
    </source>
</evidence>
<feature type="domain" description="NACHT" evidence="10">
    <location>
        <begin position="209"/>
        <end position="330"/>
    </location>
</feature>
<dbReference type="Gene3D" id="3.80.10.10">
    <property type="entry name" value="Ribonuclease Inhibitor"/>
    <property type="match status" value="1"/>
</dbReference>
<evidence type="ECO:0000313" key="12">
    <source>
        <dbReference type="Proteomes" id="UP000515152"/>
    </source>
</evidence>
<dbReference type="PANTHER" id="PTHR31594:SF16">
    <property type="entry name" value="SI:CH211-281L24.3"/>
    <property type="match status" value="1"/>
</dbReference>
<keyword evidence="6" id="KW-0391">Immunity</keyword>
<dbReference type="Pfam" id="PF13553">
    <property type="entry name" value="FIIND"/>
    <property type="match status" value="1"/>
</dbReference>
<dbReference type="Gene3D" id="3.40.50.300">
    <property type="entry name" value="P-loop containing nucleotide triphosphate hydrolases"/>
    <property type="match status" value="1"/>
</dbReference>
<dbReference type="PANTHER" id="PTHR31594">
    <property type="entry name" value="AIG1-TYPE G DOMAIN-CONTAINING PROTEIN"/>
    <property type="match status" value="1"/>
</dbReference>
<dbReference type="PROSITE" id="PS50837">
    <property type="entry name" value="NACHT"/>
    <property type="match status" value="1"/>
</dbReference>
<gene>
    <name evidence="13" type="primary">LOC116224639</name>
</gene>
<dbReference type="Gene3D" id="1.20.58.1200">
    <property type="entry name" value="RNA silencing suppressor P21, N-terminal domain"/>
    <property type="match status" value="4"/>
</dbReference>
<evidence type="ECO:0000256" key="6">
    <source>
        <dbReference type="ARBA" id="ARBA00022859"/>
    </source>
</evidence>
<evidence type="ECO:0000259" key="10">
    <source>
        <dbReference type="PROSITE" id="PS50837"/>
    </source>
</evidence>
<dbReference type="Pfam" id="PF02758">
    <property type="entry name" value="PYRIN"/>
    <property type="match status" value="1"/>
</dbReference>
<dbReference type="GeneID" id="116224639"/>
<dbReference type="InterPro" id="IPR011029">
    <property type="entry name" value="DEATH-like_dom_sf"/>
</dbReference>
<feature type="region of interest" description="Disordered" evidence="7">
    <location>
        <begin position="1903"/>
        <end position="1922"/>
    </location>
</feature>
<evidence type="ECO:0000259" key="11">
    <source>
        <dbReference type="PROSITE" id="PS51830"/>
    </source>
</evidence>
<feature type="compositionally biased region" description="Polar residues" evidence="7">
    <location>
        <begin position="1903"/>
        <end position="1918"/>
    </location>
</feature>
<feature type="domain" description="Pyrin" evidence="9">
    <location>
        <begin position="2211"/>
        <end position="2302"/>
    </location>
</feature>
<sequence>MASAQQSAVDFIKKGRALLEEGLHNLSLVLNKLWKQNLLDKGQVTHIQSFNELSDRSKHLIDLLIYKGEAACYELLKILDSTRSKTFPTSGLHNPDLHHWISCFSFGDDVLTQSEAGKGGPCLTYQQDLKRKAVEILEEKWRHSMNFLKNETREKTFKYTPLVLDTEASDVVKIKCKPHKKSRSKKLKTYIPTDRRNLCPEHLLTSNEKKILLVGKPGIGKTTVAQQVLRLWTEQEDNQGSYVFYFDEPLMRIMSHSSAPTTLASLLFDMYLQPKEGKDEILRDIEENSENVTIIFDGIMDVIGNSVLKRVLEKTLLCDAKILITCRPEAEASSILTDWPSYRVEVRGFDAASIHAYFEWMLGTENDAKCNALNNPELFSLCHVPMYAFIVTACMPLSPSDVCKHPCTITEMYVQIFHYCLKRTGKQNAEDLNKYILVNKGDIRFLAATSYQSMKAQTVNIENLVCKDMVVQHAFLTSLTSNVSSASYTTFSAFLHNTMQEFWAALFLLMEPDNISSALSQCHTEDGKYLKYIFPFLCGLLSKTVFESISCLVSEEHIQHVTSKYFKDILNTFLYPLDQEEEDDADSIKADNMLFICQCLYEYRSSEACSDFLNSVNNDIDLSDETLDPNQCCAVSYVISQATKQNVELNLVGCSLSEPGLKMILGCLKNLHRLSMSPRIQHWIWTIALHAGPGTDFDNLLRLLGSSMHLAVQDQGDLELLENARAVLAQARLAKVQLVLHLDSKHALRSSLLDLIMGNLPKILYISFSLSEDRAVSTESRKKTVNSAQMDLYLKGALLEAEKCRASVQPLLSALRNTHSSSPVDQSEFIQMLYSHAKASKGRSILPALHPVFQSLPTTWVIDLSEGKTSLILEIMRLQTCKKPVELRGQTEDENELKNVLQCLPFITQLRFNDCIAFKDDDTLAAMKILVKLFTQALSIGKDTLNALLTACSYSNFPFAGEDKDVQMVFLLTLFSNQTDEGRLPALLPLYQSVPPVWLVDLSNGKMSVLLEILRLDKSRQVELKDMKKNEEALDELRSFLQCLPCVSQLSFSESLSDYSAACNRVLELITLASSEGDESLKRLSSVCSYPTFPFAEENEDRQRTFLLELYFRAVSAESSVRPFLKSVYESVPTVWTVDLSDAKTLLLLRILKLQTVKKPVELRGWSGKEEELSRLLECTPYVSKLRVSATFFDNNPKKTIKFFHGLFTLASSLGEEACRRLLSVCSYSTFPFAEDDGYKQTSFLLDLYSHTWSQQTQMEKCILPFVEKIFQTTPTIWKVDLSDENTSALLQVLKLQPVKRPVELRGWPEDENKLRDFLLFLPNVPKLSCDERFLQSLCEFLSVDSKWDPKLVSLLLRPTGFAFTLAGVLPSRICKAVGEVLSQDPGENFSLTLIPEAISWQGAELLLSNVTHLKRLRMNEVMTRKMGKMARRYGKSVIIEELQLMPDNPTQAVTSRLALLLRVWTIKVLDLTKWQTDGTSLICLLCLNSSFSIRMSQETLEEVVEVVYSAQDVGLTQLLMEKIDGDLSQCSLSWGVLQYFLQQSKRPIAVDVGKIKWDVLNIMEVLQSQKEIHLRGVNSQFVRDTLREIYKQHVGHLVTQLVKSSYNEINLREKQLDPSDFNALRFALHYSDGIRLDLTNAIIPLEELGNVLTFLDRVLELRIDQKLLINLIHTSVVSMNQKEETVSLLRALQYKLDFSSQDEIYLSTADCRAISRAIICCSVSDIELTIRDCQVEESGVEELFPVMHKVVFRFDKNLLRQFLSVTLSDCEIDSRNRASAILKAIGKELDLSHIQLDGQLCTALGLVLKQCEELSKLDLSHCQLTDESLDHLLPHLHKAQIVNLDNNRITDQGARRLYRVMANSHYTGTVRLFNNSLLDIEAFVMDSRFEILPCLDDDKRTIQQQSESDPSKANPSSKAALKRQDLMEEIDPEVLVCNGKLSYRFQTSTGGTFQCKATGLVFGLRKQACVEYRVVPYDRNILSMFNYEPAGPLFDITCSKREICQLHLPHCEIDVNAIGDLVVMHISSKRSKYLIPTKFTQTHVAVQVHGLCKFGILRSKRRKQRPFVHILGQVLLFLEPCITDTEHRLWVFLLPRNVPPSEIQEQQKEYVFIQTSSNCFLRRNRKYKLISDLENYTVQPKTYVLKSVYNGYHHAAFEVFFDCNVTEMRVKIQDRQKSKQSWDRRVVFKANYDNQIKKEVQHEVQGGPLLTEGDWLAALCDILEELDEDQLKRLKSLVKTPEGLPPIPTGKLEKAKGSDFADLLVQSWGFQDSVKATQSLMKKLPRNDCAVTSKLRPFVEQFGFVDKQSGLSPKIRHNFYDCHVQSHIKV</sequence>
<feature type="domain" description="FIIND" evidence="11">
    <location>
        <begin position="1924"/>
        <end position="2202"/>
    </location>
</feature>
<dbReference type="OrthoDB" id="120976at2759"/>
<protein>
    <submittedName>
        <fullName evidence="13">Uncharacterized protein LOC116224639 isoform X1</fullName>
    </submittedName>
</protein>
<dbReference type="GO" id="GO:0045087">
    <property type="term" value="P:innate immune response"/>
    <property type="evidence" value="ECO:0007669"/>
    <property type="project" value="UniProtKB-KW"/>
</dbReference>
<evidence type="ECO:0000256" key="1">
    <source>
        <dbReference type="ARBA" id="ARBA00004514"/>
    </source>
</evidence>
<dbReference type="PROSITE" id="PS50209">
    <property type="entry name" value="CARD"/>
    <property type="match status" value="1"/>
</dbReference>
<feature type="domain" description="CARD" evidence="8">
    <location>
        <begin position="4"/>
        <end position="79"/>
    </location>
</feature>
<dbReference type="SMART" id="SM01289">
    <property type="entry name" value="PYRIN"/>
    <property type="match status" value="1"/>
</dbReference>
<dbReference type="InterPro" id="IPR032675">
    <property type="entry name" value="LRR_dom_sf"/>
</dbReference>
<reference evidence="13" key="1">
    <citation type="submission" date="2025-08" db="UniProtKB">
        <authorList>
            <consortium name="RefSeq"/>
        </authorList>
    </citation>
    <scope>IDENTIFICATION</scope>
</reference>
<evidence type="ECO:0000259" key="9">
    <source>
        <dbReference type="PROSITE" id="PS50824"/>
    </source>
</evidence>
<dbReference type="Gene3D" id="1.10.533.10">
    <property type="entry name" value="Death Domain, Fas"/>
    <property type="match status" value="2"/>
</dbReference>
<dbReference type="PROSITE" id="PS51830">
    <property type="entry name" value="FIIND"/>
    <property type="match status" value="1"/>
</dbReference>
<dbReference type="Proteomes" id="UP000515152">
    <property type="component" value="Chromosome 18"/>
</dbReference>
<dbReference type="InterPro" id="IPR027417">
    <property type="entry name" value="P-loop_NTPase"/>
</dbReference>
<comment type="subcellular location">
    <subcellularLocation>
        <location evidence="1">Cytoplasm</location>
        <location evidence="1">Cytosol</location>
    </subcellularLocation>
</comment>
<keyword evidence="2" id="KW-0963">Cytoplasm</keyword>
<proteinExistence type="predicted"/>
<evidence type="ECO:0000313" key="13">
    <source>
        <dbReference type="RefSeq" id="XP_031440883.1"/>
    </source>
</evidence>
<dbReference type="Pfam" id="PF05729">
    <property type="entry name" value="NACHT"/>
    <property type="match status" value="1"/>
</dbReference>
<dbReference type="KEGG" id="char:116224639"/>
<dbReference type="PROSITE" id="PS50824">
    <property type="entry name" value="DAPIN"/>
    <property type="match status" value="1"/>
</dbReference>
<dbReference type="InterPro" id="IPR007111">
    <property type="entry name" value="NACHT_NTPase"/>
</dbReference>
<evidence type="ECO:0000256" key="2">
    <source>
        <dbReference type="ARBA" id="ARBA00022490"/>
    </source>
</evidence>
<keyword evidence="5" id="KW-0067">ATP-binding</keyword>
<dbReference type="InterPro" id="IPR004020">
    <property type="entry name" value="DAPIN"/>
</dbReference>
<keyword evidence="12" id="KW-1185">Reference proteome</keyword>
<accession>A0A6P8GQ82</accession>
<dbReference type="GO" id="GO:0005829">
    <property type="term" value="C:cytosol"/>
    <property type="evidence" value="ECO:0007669"/>
    <property type="project" value="UniProtKB-SubCell"/>
</dbReference>
<dbReference type="Pfam" id="PF23679">
    <property type="entry name" value="UPA-FIIND"/>
    <property type="match status" value="1"/>
</dbReference>
<dbReference type="GO" id="GO:0005524">
    <property type="term" value="F:ATP binding"/>
    <property type="evidence" value="ECO:0007669"/>
    <property type="project" value="UniProtKB-KW"/>
</dbReference>
<dbReference type="InterPro" id="IPR001315">
    <property type="entry name" value="CARD"/>
</dbReference>
<dbReference type="InterPro" id="IPR025307">
    <property type="entry name" value="FIIND_dom"/>
</dbReference>
<dbReference type="GO" id="GO:0042981">
    <property type="term" value="P:regulation of apoptotic process"/>
    <property type="evidence" value="ECO:0007669"/>
    <property type="project" value="InterPro"/>
</dbReference>
<dbReference type="InterPro" id="IPR052090">
    <property type="entry name" value="Cytolytic_pore-forming_toxin"/>
</dbReference>
<name>A0A6P8GQ82_CLUHA</name>
<evidence type="ECO:0000256" key="3">
    <source>
        <dbReference type="ARBA" id="ARBA00022588"/>
    </source>
</evidence>
<keyword evidence="3" id="KW-0399">Innate immunity</keyword>
<evidence type="ECO:0000259" key="8">
    <source>
        <dbReference type="PROSITE" id="PS50209"/>
    </source>
</evidence>
<dbReference type="SUPFAM" id="SSF52540">
    <property type="entry name" value="P-loop containing nucleoside triphosphate hydrolases"/>
    <property type="match status" value="1"/>
</dbReference>
<keyword evidence="4" id="KW-0547">Nucleotide-binding</keyword>
<dbReference type="SUPFAM" id="SSF52047">
    <property type="entry name" value="RNI-like"/>
    <property type="match status" value="1"/>
</dbReference>
<organism evidence="12 13">
    <name type="scientific">Clupea harengus</name>
    <name type="common">Atlantic herring</name>
    <dbReference type="NCBI Taxonomy" id="7950"/>
    <lineage>
        <taxon>Eukaryota</taxon>
        <taxon>Metazoa</taxon>
        <taxon>Chordata</taxon>
        <taxon>Craniata</taxon>
        <taxon>Vertebrata</taxon>
        <taxon>Euteleostomi</taxon>
        <taxon>Actinopterygii</taxon>
        <taxon>Neopterygii</taxon>
        <taxon>Teleostei</taxon>
        <taxon>Clupei</taxon>
        <taxon>Clupeiformes</taxon>
        <taxon>Clupeoidei</taxon>
        <taxon>Clupeidae</taxon>
        <taxon>Clupea</taxon>
    </lineage>
</organism>
<dbReference type="CDD" id="cd01671">
    <property type="entry name" value="CARD"/>
    <property type="match status" value="1"/>
</dbReference>
<evidence type="ECO:0000256" key="7">
    <source>
        <dbReference type="SAM" id="MobiDB-lite"/>
    </source>
</evidence>
<dbReference type="RefSeq" id="XP_031440883.1">
    <property type="nucleotide sequence ID" value="XM_031585023.2"/>
</dbReference>
<evidence type="ECO:0000256" key="4">
    <source>
        <dbReference type="ARBA" id="ARBA00022741"/>
    </source>
</evidence>